<keyword evidence="1" id="KW-0812">Transmembrane</keyword>
<name>A0A7W6E1W2_9RHOB</name>
<evidence type="ECO:0000313" key="2">
    <source>
        <dbReference type="EMBL" id="MBB3993188.1"/>
    </source>
</evidence>
<dbReference type="Proteomes" id="UP000530268">
    <property type="component" value="Unassembled WGS sequence"/>
</dbReference>
<dbReference type="AlphaFoldDB" id="A0A7W6E1W2"/>
<protein>
    <submittedName>
        <fullName evidence="2">Uncharacterized protein</fullName>
    </submittedName>
</protein>
<evidence type="ECO:0000313" key="3">
    <source>
        <dbReference type="Proteomes" id="UP000530268"/>
    </source>
</evidence>
<keyword evidence="1" id="KW-1133">Transmembrane helix</keyword>
<keyword evidence="1" id="KW-0472">Membrane</keyword>
<reference evidence="2 3" key="1">
    <citation type="submission" date="2020-08" db="EMBL/GenBank/DDBJ databases">
        <title>Genomic Encyclopedia of Type Strains, Phase IV (KMG-IV): sequencing the most valuable type-strain genomes for metagenomic binning, comparative biology and taxonomic classification.</title>
        <authorList>
            <person name="Goeker M."/>
        </authorList>
    </citation>
    <scope>NUCLEOTIDE SEQUENCE [LARGE SCALE GENOMIC DNA]</scope>
    <source>
        <strain evidence="2 3">DSM 102234</strain>
    </source>
</reference>
<accession>A0A7W6E1W2</accession>
<sequence length="170" mass="19795">MSDPWDGILEADETILWQGRPDTVFSMTREEFFMMAFGMLFSAFALIWMTIVVFAGAIFWIVGLIFLGIGIAVTTYAICRNTVARRYSYYTLTSRRAIIGLSYPWAKPRLRKIRITPKRKIRTDHEHTITFGPPGRSKHHPFPTRPPQFTWIDDVDKVYHLILKIQKETP</sequence>
<feature type="transmembrane region" description="Helical" evidence="1">
    <location>
        <begin position="57"/>
        <end position="79"/>
    </location>
</feature>
<proteinExistence type="predicted"/>
<comment type="caution">
    <text evidence="2">The sequence shown here is derived from an EMBL/GenBank/DDBJ whole genome shotgun (WGS) entry which is preliminary data.</text>
</comment>
<dbReference type="EMBL" id="JACIEI010000002">
    <property type="protein sequence ID" value="MBB3993188.1"/>
    <property type="molecule type" value="Genomic_DNA"/>
</dbReference>
<organism evidence="2 3">
    <name type="scientific">Sulfitobacter undariae</name>
    <dbReference type="NCBI Taxonomy" id="1563671"/>
    <lineage>
        <taxon>Bacteria</taxon>
        <taxon>Pseudomonadati</taxon>
        <taxon>Pseudomonadota</taxon>
        <taxon>Alphaproteobacteria</taxon>
        <taxon>Rhodobacterales</taxon>
        <taxon>Roseobacteraceae</taxon>
        <taxon>Sulfitobacter</taxon>
    </lineage>
</organism>
<keyword evidence="3" id="KW-1185">Reference proteome</keyword>
<gene>
    <name evidence="2" type="ORF">GGR95_000816</name>
</gene>
<evidence type="ECO:0000256" key="1">
    <source>
        <dbReference type="SAM" id="Phobius"/>
    </source>
</evidence>
<feature type="transmembrane region" description="Helical" evidence="1">
    <location>
        <begin position="32"/>
        <end position="51"/>
    </location>
</feature>
<dbReference type="RefSeq" id="WP_184563051.1">
    <property type="nucleotide sequence ID" value="NZ_JACIEI010000002.1"/>
</dbReference>